<feature type="domain" description="PhoD-like phosphatase" evidence="2">
    <location>
        <begin position="142"/>
        <end position="423"/>
    </location>
</feature>
<organism evidence="3 4">
    <name type="scientific">Scheffersomyces spartinae</name>
    <dbReference type="NCBI Taxonomy" id="45513"/>
    <lineage>
        <taxon>Eukaryota</taxon>
        <taxon>Fungi</taxon>
        <taxon>Dikarya</taxon>
        <taxon>Ascomycota</taxon>
        <taxon>Saccharomycotina</taxon>
        <taxon>Pichiomycetes</taxon>
        <taxon>Debaryomycetaceae</taxon>
        <taxon>Scheffersomyces</taxon>
    </lineage>
</organism>
<gene>
    <name evidence="3" type="ORF">KQ657_000924</name>
</gene>
<reference evidence="3" key="1">
    <citation type="submission" date="2021-03" db="EMBL/GenBank/DDBJ databases">
        <authorList>
            <person name="Palmer J.M."/>
        </authorList>
    </citation>
    <scope>NUCLEOTIDE SEQUENCE</scope>
    <source>
        <strain evidence="3">ARV_011</strain>
    </source>
</reference>
<evidence type="ECO:0000313" key="4">
    <source>
        <dbReference type="Proteomes" id="UP000790833"/>
    </source>
</evidence>
<dbReference type="RefSeq" id="XP_043048718.1">
    <property type="nucleotide sequence ID" value="XM_043191746.1"/>
</dbReference>
<dbReference type="InterPro" id="IPR038607">
    <property type="entry name" value="PhoD-like_sf"/>
</dbReference>
<dbReference type="InterPro" id="IPR043904">
    <property type="entry name" value="PhoD_2-like"/>
</dbReference>
<feature type="domain" description="PhoD-like phosphatase" evidence="2">
    <location>
        <begin position="430"/>
        <end position="609"/>
    </location>
</feature>
<dbReference type="AlphaFoldDB" id="A0A9P8AHY4"/>
<evidence type="ECO:0000313" key="3">
    <source>
        <dbReference type="EMBL" id="KAG7193170.1"/>
    </source>
</evidence>
<feature type="region of interest" description="Disordered" evidence="1">
    <location>
        <begin position="640"/>
        <end position="703"/>
    </location>
</feature>
<keyword evidence="4" id="KW-1185">Reference proteome</keyword>
<dbReference type="CDD" id="cd07389">
    <property type="entry name" value="MPP_PhoD"/>
    <property type="match status" value="1"/>
</dbReference>
<dbReference type="GO" id="GO:0016020">
    <property type="term" value="C:membrane"/>
    <property type="evidence" value="ECO:0007669"/>
    <property type="project" value="TreeGrafter"/>
</dbReference>
<proteinExistence type="predicted"/>
<dbReference type="OrthoDB" id="2419400at2759"/>
<sequence>MSSWYEPIDTTRLEQLCVSKSEGPAEVSPRNHPLVMGPNLKFISLVDNVYKISIMMVTSMPSSEGSPFTLNYKVGTNTLLFNKQPSPVPFELYYQQKTPSTSPPSSEPSTDLYFYRVVLELTQDPQEELVVAYEINPIGNGQKFHFFIPSAEANFNIVTFSCNGFSLATDTYDYPASMWLDVLREHNRQHYHVMLGGGDQLYADSIKLFSSELKRWTQLSNGHNKRLMQTLEKLKSELDDYYTIHYINWFGYGWWKGKCDVPTEQPLFPLLMATIPLVNIYDDHDIIDGFGSYHDRTMSSPVFLEIGKAAYKYYMLFQHHINPHEKIHTELNHWILGPKPGPYIKERNHSTYTKLGKNIALLGLDCRTERKLNEIVLPEAYRAVFSRLQQEIDGSKGQITHLLVMVGVPMLYPRLVWLEYLLSSAILKPVRKIAEKGVINKGLVNEFDGGVEVLDDLNDHWCARHHKHERNKLISDLHSFAAKNGVRITLLSGDVHLAAVGRLRSKLHHNPGFHLLHTERTQLENEKSIHFPQNDPRLMFNVISSAITNAPPPDAMATLLNKRSNGHHFSKYCDEDMVPIFDHNAKGKAQLSNQQFLNRRNWADLIMAPQSKYKDHINEGLVREPGYVGETLTASKQTRANVYRGDSLDSSINEVEEPTANGAGPAEAEGKSPGNLKGATQSVTGGTPHTADEDPHHSKYPLTPSTLVTTIHVEIEPKDIHAKTAAYELWIPSLDGKYKLDTAKIKHLR</sequence>
<dbReference type="PANTHER" id="PTHR46689:SF1">
    <property type="entry name" value="PHOD-LIKE PHOSPHATASE DOMAIN-CONTAINING PROTEIN"/>
    <property type="match status" value="1"/>
</dbReference>
<dbReference type="Proteomes" id="UP000790833">
    <property type="component" value="Unassembled WGS sequence"/>
</dbReference>
<dbReference type="PANTHER" id="PTHR46689">
    <property type="entry name" value="MEMBRANE PROTEIN, PUTATIVE-RELATED"/>
    <property type="match status" value="1"/>
</dbReference>
<dbReference type="GeneID" id="66114298"/>
<feature type="compositionally biased region" description="Polar residues" evidence="1">
    <location>
        <begin position="678"/>
        <end position="687"/>
    </location>
</feature>
<comment type="caution">
    <text evidence="3">The sequence shown here is derived from an EMBL/GenBank/DDBJ whole genome shotgun (WGS) entry which is preliminary data.</text>
</comment>
<dbReference type="InterPro" id="IPR018946">
    <property type="entry name" value="PhoD-like_MPP"/>
</dbReference>
<dbReference type="Gene3D" id="3.60.21.70">
    <property type="entry name" value="PhoD-like phosphatase"/>
    <property type="match status" value="1"/>
</dbReference>
<accession>A0A9P8AHY4</accession>
<protein>
    <recommendedName>
        <fullName evidence="2">PhoD-like phosphatase domain-containing protein</fullName>
    </recommendedName>
</protein>
<dbReference type="Pfam" id="PF19050">
    <property type="entry name" value="PhoD_2"/>
    <property type="match status" value="2"/>
</dbReference>
<evidence type="ECO:0000256" key="1">
    <source>
        <dbReference type="SAM" id="MobiDB-lite"/>
    </source>
</evidence>
<name>A0A9P8AHY4_9ASCO</name>
<dbReference type="EMBL" id="JAHMUF010000013">
    <property type="protein sequence ID" value="KAG7193170.1"/>
    <property type="molecule type" value="Genomic_DNA"/>
</dbReference>
<evidence type="ECO:0000259" key="2">
    <source>
        <dbReference type="Pfam" id="PF19050"/>
    </source>
</evidence>